<dbReference type="Gene3D" id="3.30.1490.20">
    <property type="entry name" value="ATP-grasp fold, A domain"/>
    <property type="match status" value="1"/>
</dbReference>
<reference evidence="16" key="1">
    <citation type="journal article" date="2014" name="Front. Microbiol.">
        <title>High frequency of phylogenetically diverse reductive dehalogenase-homologous genes in deep subseafloor sedimentary metagenomes.</title>
        <authorList>
            <person name="Kawai M."/>
            <person name="Futagami T."/>
            <person name="Toyoda A."/>
            <person name="Takaki Y."/>
            <person name="Nishi S."/>
            <person name="Hori S."/>
            <person name="Arai W."/>
            <person name="Tsubouchi T."/>
            <person name="Morono Y."/>
            <person name="Uchiyama I."/>
            <person name="Ito T."/>
            <person name="Fujiyama A."/>
            <person name="Inagaki F."/>
            <person name="Takami H."/>
        </authorList>
    </citation>
    <scope>NUCLEOTIDE SEQUENCE</scope>
    <source>
        <strain evidence="16">Expedition CK06-06</strain>
    </source>
</reference>
<dbReference type="GO" id="GO:0004518">
    <property type="term" value="F:nuclease activity"/>
    <property type="evidence" value="ECO:0007669"/>
    <property type="project" value="UniProtKB-KW"/>
</dbReference>
<evidence type="ECO:0000256" key="4">
    <source>
        <dbReference type="ARBA" id="ARBA00022737"/>
    </source>
</evidence>
<dbReference type="Gene3D" id="1.10.8.280">
    <property type="entry name" value="ABC transporter ATPase domain-like"/>
    <property type="match status" value="1"/>
</dbReference>
<evidence type="ECO:0000256" key="12">
    <source>
        <dbReference type="ARBA" id="ARBA00023125"/>
    </source>
</evidence>
<keyword evidence="7" id="KW-0228">DNA excision</keyword>
<dbReference type="PANTHER" id="PTHR43152:SF3">
    <property type="entry name" value="UVRABC SYSTEM PROTEIN A"/>
    <property type="match status" value="1"/>
</dbReference>
<evidence type="ECO:0000259" key="14">
    <source>
        <dbReference type="Pfam" id="PF17755"/>
    </source>
</evidence>
<dbReference type="AlphaFoldDB" id="X0SR86"/>
<gene>
    <name evidence="16" type="ORF">S01H1_04276</name>
</gene>
<feature type="domain" description="UvrA interaction" evidence="15">
    <location>
        <begin position="109"/>
        <end position="215"/>
    </location>
</feature>
<dbReference type="Pfam" id="PF17760">
    <property type="entry name" value="UvrA_inter"/>
    <property type="match status" value="1"/>
</dbReference>
<dbReference type="GO" id="GO:0003677">
    <property type="term" value="F:DNA binding"/>
    <property type="evidence" value="ECO:0007669"/>
    <property type="project" value="UniProtKB-KW"/>
</dbReference>
<feature type="non-terminal residue" evidence="16">
    <location>
        <position position="1"/>
    </location>
</feature>
<keyword evidence="2" id="KW-0963">Cytoplasm</keyword>
<comment type="subcellular location">
    <subcellularLocation>
        <location evidence="1">Cytoplasm</location>
    </subcellularLocation>
</comment>
<dbReference type="PANTHER" id="PTHR43152">
    <property type="entry name" value="UVRABC SYSTEM PROTEIN A"/>
    <property type="match status" value="1"/>
</dbReference>
<dbReference type="SUPFAM" id="SSF52540">
    <property type="entry name" value="P-loop containing nucleoside triphosphate hydrolases"/>
    <property type="match status" value="1"/>
</dbReference>
<evidence type="ECO:0000313" key="16">
    <source>
        <dbReference type="EMBL" id="GAF83579.1"/>
    </source>
</evidence>
<evidence type="ECO:0000259" key="15">
    <source>
        <dbReference type="Pfam" id="PF17760"/>
    </source>
</evidence>
<keyword evidence="11" id="KW-0267">Excision nuclease</keyword>
<proteinExistence type="predicted"/>
<feature type="domain" description="UvrA DNA-binding" evidence="14">
    <location>
        <begin position="265"/>
        <end position="372"/>
    </location>
</feature>
<evidence type="ECO:0000256" key="7">
    <source>
        <dbReference type="ARBA" id="ARBA00022769"/>
    </source>
</evidence>
<evidence type="ECO:0000256" key="10">
    <source>
        <dbReference type="ARBA" id="ARBA00022840"/>
    </source>
</evidence>
<evidence type="ECO:0008006" key="17">
    <source>
        <dbReference type="Google" id="ProtNLM"/>
    </source>
</evidence>
<keyword evidence="9" id="KW-0862">Zinc</keyword>
<keyword evidence="5" id="KW-0547">Nucleotide-binding</keyword>
<keyword evidence="12" id="KW-0238">DNA-binding</keyword>
<sequence length="506" mass="55710">RGKLIVFTGVSGSGKTSLALDTIYAEGQRRYVESLSTYARQFFANMQRPHVDHVDGLSPAIAVDQRSSSGNQRSTVGTITDILDYLRVLYARVGEVYCYSCGRPVRVFTPQQIVDPIMALEEGARVHVLAPVARAAGQALVDVVRDARRQGFVRMRIAGDIHDISSGLPKAPEDATQLEIVVDRIVIKESVRSRVADSVDTALELGDGLIIVNVNESEDLHLSTRFSCPECAIAFPELTPSMFSFNSPAGMCTECDGLGTQRGLDPNRLVADPAKSILNGALEIYGDVQTRHVRHVLEGLAKRYGFDLRTPWRDLPEHAREVILYGTEEPLSFRYQTRGGRTFEYSKRFEGLVPASQRRYRDTGSSGQRAFYDRFFAPLPCSTCEGGRLRVESRAVRVGGLSLPELTAMTAERALEFCESLHLPETDARLVAELLEEVCARLRFMMEVGVGYLTLDRAAPSLAGGEAQRIRLATQLGSGLAGILYILDEPSIGLHPIDHGRLLDVL</sequence>
<keyword evidence="3" id="KW-0479">Metal-binding</keyword>
<keyword evidence="13" id="KW-0234">DNA repair</keyword>
<evidence type="ECO:0000256" key="6">
    <source>
        <dbReference type="ARBA" id="ARBA00022763"/>
    </source>
</evidence>
<evidence type="ECO:0000256" key="9">
    <source>
        <dbReference type="ARBA" id="ARBA00022833"/>
    </source>
</evidence>
<evidence type="ECO:0000256" key="5">
    <source>
        <dbReference type="ARBA" id="ARBA00022741"/>
    </source>
</evidence>
<protein>
    <recommendedName>
        <fullName evidence="17">UvrA interaction domain-containing protein</fullName>
    </recommendedName>
</protein>
<name>X0SR86_9ZZZZ</name>
<evidence type="ECO:0000256" key="8">
    <source>
        <dbReference type="ARBA" id="ARBA00022771"/>
    </source>
</evidence>
<dbReference type="GO" id="GO:0005524">
    <property type="term" value="F:ATP binding"/>
    <property type="evidence" value="ECO:0007669"/>
    <property type="project" value="UniProtKB-KW"/>
</dbReference>
<dbReference type="GO" id="GO:0008270">
    <property type="term" value="F:zinc ion binding"/>
    <property type="evidence" value="ECO:0007669"/>
    <property type="project" value="UniProtKB-KW"/>
</dbReference>
<keyword evidence="10" id="KW-0067">ATP-binding</keyword>
<feature type="non-terminal residue" evidence="16">
    <location>
        <position position="506"/>
    </location>
</feature>
<dbReference type="EMBL" id="BARS01002268">
    <property type="protein sequence ID" value="GAF83579.1"/>
    <property type="molecule type" value="Genomic_DNA"/>
</dbReference>
<evidence type="ECO:0000256" key="1">
    <source>
        <dbReference type="ARBA" id="ARBA00004496"/>
    </source>
</evidence>
<dbReference type="InterPro" id="IPR041552">
    <property type="entry name" value="UvrA_DNA-bd"/>
</dbReference>
<evidence type="ECO:0000256" key="11">
    <source>
        <dbReference type="ARBA" id="ARBA00022881"/>
    </source>
</evidence>
<dbReference type="InterPro" id="IPR027417">
    <property type="entry name" value="P-loop_NTPase"/>
</dbReference>
<keyword evidence="8" id="KW-0863">Zinc-finger</keyword>
<comment type="caution">
    <text evidence="16">The sequence shown here is derived from an EMBL/GenBank/DDBJ whole genome shotgun (WGS) entry which is preliminary data.</text>
</comment>
<dbReference type="InterPro" id="IPR013815">
    <property type="entry name" value="ATP_grasp_subdomain_1"/>
</dbReference>
<dbReference type="GO" id="GO:0006281">
    <property type="term" value="P:DNA repair"/>
    <property type="evidence" value="ECO:0007669"/>
    <property type="project" value="UniProtKB-KW"/>
</dbReference>
<dbReference type="Gene3D" id="1.20.1580.10">
    <property type="entry name" value="ABC transporter ATPase like domain"/>
    <property type="match status" value="1"/>
</dbReference>
<dbReference type="InterPro" id="IPR041102">
    <property type="entry name" value="UvrA_inter"/>
</dbReference>
<organism evidence="16">
    <name type="scientific">marine sediment metagenome</name>
    <dbReference type="NCBI Taxonomy" id="412755"/>
    <lineage>
        <taxon>unclassified sequences</taxon>
        <taxon>metagenomes</taxon>
        <taxon>ecological metagenomes</taxon>
    </lineage>
</organism>
<keyword evidence="6" id="KW-0227">DNA damage</keyword>
<keyword evidence="4" id="KW-0677">Repeat</keyword>
<dbReference type="Gene3D" id="3.40.50.300">
    <property type="entry name" value="P-loop containing nucleotide triphosphate hydrolases"/>
    <property type="match status" value="1"/>
</dbReference>
<evidence type="ECO:0000256" key="3">
    <source>
        <dbReference type="ARBA" id="ARBA00022723"/>
    </source>
</evidence>
<evidence type="ECO:0000256" key="13">
    <source>
        <dbReference type="ARBA" id="ARBA00023204"/>
    </source>
</evidence>
<accession>X0SR86</accession>
<evidence type="ECO:0000256" key="2">
    <source>
        <dbReference type="ARBA" id="ARBA00022490"/>
    </source>
</evidence>
<dbReference type="GO" id="GO:0005737">
    <property type="term" value="C:cytoplasm"/>
    <property type="evidence" value="ECO:0007669"/>
    <property type="project" value="UniProtKB-SubCell"/>
</dbReference>
<dbReference type="Pfam" id="PF17755">
    <property type="entry name" value="UvrA_DNA-bind"/>
    <property type="match status" value="1"/>
</dbReference>